<dbReference type="KEGG" id="ehx:EMIHUDRAFT_465087"/>
<feature type="region of interest" description="Disordered" evidence="1">
    <location>
        <begin position="1"/>
        <end position="48"/>
    </location>
</feature>
<dbReference type="AlphaFoldDB" id="A0A0D3IJH5"/>
<evidence type="ECO:0000256" key="1">
    <source>
        <dbReference type="SAM" id="MobiDB-lite"/>
    </source>
</evidence>
<feature type="compositionally biased region" description="Basic residues" evidence="1">
    <location>
        <begin position="132"/>
        <end position="161"/>
    </location>
</feature>
<proteinExistence type="predicted"/>
<dbReference type="Proteomes" id="UP000013827">
    <property type="component" value="Unassembled WGS sequence"/>
</dbReference>
<feature type="compositionally biased region" description="Basic and acidic residues" evidence="1">
    <location>
        <begin position="118"/>
        <end position="131"/>
    </location>
</feature>
<feature type="compositionally biased region" description="Basic residues" evidence="1">
    <location>
        <begin position="358"/>
        <end position="388"/>
    </location>
</feature>
<reference evidence="3" key="1">
    <citation type="journal article" date="2013" name="Nature">
        <title>Pan genome of the phytoplankton Emiliania underpins its global distribution.</title>
        <authorList>
            <person name="Read B.A."/>
            <person name="Kegel J."/>
            <person name="Klute M.J."/>
            <person name="Kuo A."/>
            <person name="Lefebvre S.C."/>
            <person name="Maumus F."/>
            <person name="Mayer C."/>
            <person name="Miller J."/>
            <person name="Monier A."/>
            <person name="Salamov A."/>
            <person name="Young J."/>
            <person name="Aguilar M."/>
            <person name="Claverie J.M."/>
            <person name="Frickenhaus S."/>
            <person name="Gonzalez K."/>
            <person name="Herman E.K."/>
            <person name="Lin Y.C."/>
            <person name="Napier J."/>
            <person name="Ogata H."/>
            <person name="Sarno A.F."/>
            <person name="Shmutz J."/>
            <person name="Schroeder D."/>
            <person name="de Vargas C."/>
            <person name="Verret F."/>
            <person name="von Dassow P."/>
            <person name="Valentin K."/>
            <person name="Van de Peer Y."/>
            <person name="Wheeler G."/>
            <person name="Dacks J.B."/>
            <person name="Delwiche C.F."/>
            <person name="Dyhrman S.T."/>
            <person name="Glockner G."/>
            <person name="John U."/>
            <person name="Richards T."/>
            <person name="Worden A.Z."/>
            <person name="Zhang X."/>
            <person name="Grigoriev I.V."/>
            <person name="Allen A.E."/>
            <person name="Bidle K."/>
            <person name="Borodovsky M."/>
            <person name="Bowler C."/>
            <person name="Brownlee C."/>
            <person name="Cock J.M."/>
            <person name="Elias M."/>
            <person name="Gladyshev V.N."/>
            <person name="Groth M."/>
            <person name="Guda C."/>
            <person name="Hadaegh A."/>
            <person name="Iglesias-Rodriguez M.D."/>
            <person name="Jenkins J."/>
            <person name="Jones B.M."/>
            <person name="Lawson T."/>
            <person name="Leese F."/>
            <person name="Lindquist E."/>
            <person name="Lobanov A."/>
            <person name="Lomsadze A."/>
            <person name="Malik S.B."/>
            <person name="Marsh M.E."/>
            <person name="Mackinder L."/>
            <person name="Mock T."/>
            <person name="Mueller-Roeber B."/>
            <person name="Pagarete A."/>
            <person name="Parker M."/>
            <person name="Probert I."/>
            <person name="Quesneville H."/>
            <person name="Raines C."/>
            <person name="Rensing S.A."/>
            <person name="Riano-Pachon D.M."/>
            <person name="Richier S."/>
            <person name="Rokitta S."/>
            <person name="Shiraiwa Y."/>
            <person name="Soanes D.M."/>
            <person name="van der Giezen M."/>
            <person name="Wahlund T.M."/>
            <person name="Williams B."/>
            <person name="Wilson W."/>
            <person name="Wolfe G."/>
            <person name="Wurch L.L."/>
        </authorList>
    </citation>
    <scope>NUCLEOTIDE SEQUENCE</scope>
</reference>
<dbReference type="OMA" id="KQAEREW"/>
<reference evidence="2" key="2">
    <citation type="submission" date="2024-10" db="UniProtKB">
        <authorList>
            <consortium name="EnsemblProtists"/>
        </authorList>
    </citation>
    <scope>IDENTIFICATION</scope>
</reference>
<organism evidence="2 3">
    <name type="scientific">Emiliania huxleyi (strain CCMP1516)</name>
    <dbReference type="NCBI Taxonomy" id="280463"/>
    <lineage>
        <taxon>Eukaryota</taxon>
        <taxon>Haptista</taxon>
        <taxon>Haptophyta</taxon>
        <taxon>Prymnesiophyceae</taxon>
        <taxon>Isochrysidales</taxon>
        <taxon>Noelaerhabdaceae</taxon>
        <taxon>Emiliania</taxon>
    </lineage>
</organism>
<dbReference type="EnsemblProtists" id="EOD11410">
    <property type="protein sequence ID" value="EOD11410"/>
    <property type="gene ID" value="EMIHUDRAFT_465087"/>
</dbReference>
<dbReference type="HOGENOM" id="CLU_626422_0_0_1"/>
<feature type="region of interest" description="Disordered" evidence="1">
    <location>
        <begin position="318"/>
        <end position="438"/>
    </location>
</feature>
<feature type="compositionally biased region" description="Basic residues" evidence="1">
    <location>
        <begin position="318"/>
        <end position="335"/>
    </location>
</feature>
<name>A0A0D3IJH5_EMIH1</name>
<evidence type="ECO:0000313" key="3">
    <source>
        <dbReference type="Proteomes" id="UP000013827"/>
    </source>
</evidence>
<dbReference type="PaxDb" id="2903-EOD11410"/>
<accession>A0A0D3IJH5</accession>
<protein>
    <submittedName>
        <fullName evidence="2">Uncharacterized protein</fullName>
    </submittedName>
</protein>
<keyword evidence="3" id="KW-1185">Reference proteome</keyword>
<sequence>AWRLLNRQAHRAQHPAGAASGFKSSCGNGAESSGKARGSRRGARSRSACAVGTAGWAAGGRVTSGCARESVGLRRCALLGGAAGGGAAEAGRHRRPLPPPPLLVGRQGQGGATPLDVAQRDAARPERAAKRTDRRGRGRRRGRATRRRRRRRSGGAQRRRPAREAVAARAGERRGVGPRGAPLAALVGQRLLDDAAARERRHLFAPRHVALPHARPTPAAPLCAEAAALLRGRPGLAPARGGGRPGRELPAQAPQALLDPRVALHVALPDGAADARQDLLGAGALHGDEAVPPRARHPWRPRLLERAAHRRALRLPARHARRGRQHAHAAGRHAVRPVQGVPVAARLRLHHPQPAAQRARRRDPRGAARRVRRLCRRGVRRRGRRDARRRQADRVALLWHRAAPPEPEPPARVPRDVQGAPLVATAVGPGAAARRGSA</sequence>
<feature type="region of interest" description="Disordered" evidence="1">
    <location>
        <begin position="82"/>
        <end position="181"/>
    </location>
</feature>
<evidence type="ECO:0000313" key="2">
    <source>
        <dbReference type="EnsemblProtists" id="EOD11410"/>
    </source>
</evidence>
<dbReference type="RefSeq" id="XP_005763839.1">
    <property type="nucleotide sequence ID" value="XM_005763782.1"/>
</dbReference>
<dbReference type="GeneID" id="17257491"/>